<dbReference type="InterPro" id="IPR012337">
    <property type="entry name" value="RNaseH-like_sf"/>
</dbReference>
<protein>
    <submittedName>
        <fullName evidence="8">IS30 family transposase</fullName>
    </submittedName>
</protein>
<dbReference type="GO" id="GO:0006313">
    <property type="term" value="P:DNA transposition"/>
    <property type="evidence" value="ECO:0007669"/>
    <property type="project" value="InterPro"/>
</dbReference>
<dbReference type="EMBL" id="JAENIG010000003">
    <property type="protein sequence ID" value="MBK1854597.1"/>
    <property type="molecule type" value="Genomic_DNA"/>
</dbReference>
<evidence type="ECO:0000313" key="9">
    <source>
        <dbReference type="Proteomes" id="UP000634206"/>
    </source>
</evidence>
<name>A0AAE2SCQ0_9BACT</name>
<evidence type="ECO:0000256" key="2">
    <source>
        <dbReference type="ARBA" id="ARBA00006363"/>
    </source>
</evidence>
<comment type="function">
    <text evidence="1">Required for the transposition of the insertion element.</text>
</comment>
<dbReference type="PANTHER" id="PTHR10948:SF23">
    <property type="entry name" value="TRANSPOSASE INSI FOR INSERTION SEQUENCE ELEMENT IS30A-RELATED"/>
    <property type="match status" value="1"/>
</dbReference>
<dbReference type="NCBIfam" id="NF033563">
    <property type="entry name" value="transpos_IS30"/>
    <property type="match status" value="1"/>
</dbReference>
<dbReference type="SUPFAM" id="SSF53098">
    <property type="entry name" value="Ribonuclease H-like"/>
    <property type="match status" value="1"/>
</dbReference>
<dbReference type="GO" id="GO:0005829">
    <property type="term" value="C:cytosol"/>
    <property type="evidence" value="ECO:0007669"/>
    <property type="project" value="TreeGrafter"/>
</dbReference>
<gene>
    <name evidence="8" type="ORF">JIN83_06475</name>
</gene>
<feature type="region of interest" description="Disordered" evidence="6">
    <location>
        <begin position="35"/>
        <end position="54"/>
    </location>
</feature>
<sequence>MKYRHLSKEERCVIGALRMQRLSLRAIAQHLGRSPSTISREIKRNSRSQDGRYRASHADSNYNARKRWARRGSRFDWGEWKIVERCIRDEYSPEQTAGRLKREGTLSISHETIYLHIWRNKKLGGTLYTHLRGSRKRRRKRWGRNDSRGRLPGKTMITERPDAANLRQEIGHWELDSVLGSISGRHCISTVVDRMSGYLMIGKLEARTKSETNLRLSKLISRCEGRFKTITPDNGTEFHGYRELEQKHGVKFYFAHPYHSWERGTNENTNGLIRQYLPKRQSMHNLTQAKCNAIANKLNNRPRKRLGYLTPNEVFHGLSNVALHT</sequence>
<dbReference type="GO" id="GO:0015074">
    <property type="term" value="P:DNA integration"/>
    <property type="evidence" value="ECO:0007669"/>
    <property type="project" value="InterPro"/>
</dbReference>
<evidence type="ECO:0000256" key="4">
    <source>
        <dbReference type="ARBA" id="ARBA00023125"/>
    </source>
</evidence>
<dbReference type="GO" id="GO:0004803">
    <property type="term" value="F:transposase activity"/>
    <property type="evidence" value="ECO:0007669"/>
    <property type="project" value="InterPro"/>
</dbReference>
<dbReference type="Proteomes" id="UP000634206">
    <property type="component" value="Unassembled WGS sequence"/>
</dbReference>
<proteinExistence type="inferred from homology"/>
<dbReference type="Pfam" id="PF00665">
    <property type="entry name" value="rve"/>
    <property type="match status" value="1"/>
</dbReference>
<dbReference type="AlphaFoldDB" id="A0AAE2SCQ0"/>
<evidence type="ECO:0000313" key="8">
    <source>
        <dbReference type="EMBL" id="MBK1854597.1"/>
    </source>
</evidence>
<dbReference type="InterPro" id="IPR051917">
    <property type="entry name" value="Transposase-Integrase"/>
</dbReference>
<comment type="similarity">
    <text evidence="2">Belongs to the transposase IS30 family.</text>
</comment>
<dbReference type="PROSITE" id="PS50994">
    <property type="entry name" value="INTEGRASE"/>
    <property type="match status" value="1"/>
</dbReference>
<dbReference type="RefSeq" id="WP_309489203.1">
    <property type="nucleotide sequence ID" value="NZ_JAENIG010000003.1"/>
</dbReference>
<feature type="compositionally biased region" description="Basic and acidic residues" evidence="6">
    <location>
        <begin position="40"/>
        <end position="54"/>
    </location>
</feature>
<evidence type="ECO:0000256" key="5">
    <source>
        <dbReference type="ARBA" id="ARBA00023172"/>
    </source>
</evidence>
<dbReference type="PROSITE" id="PS01043">
    <property type="entry name" value="TRANSPOSASE_IS30"/>
    <property type="match status" value="1"/>
</dbReference>
<keyword evidence="5" id="KW-0233">DNA recombination</keyword>
<dbReference type="Gene3D" id="3.30.420.10">
    <property type="entry name" value="Ribonuclease H-like superfamily/Ribonuclease H"/>
    <property type="match status" value="1"/>
</dbReference>
<evidence type="ECO:0000256" key="1">
    <source>
        <dbReference type="ARBA" id="ARBA00002190"/>
    </source>
</evidence>
<keyword evidence="4" id="KW-0238">DNA-binding</keyword>
<keyword evidence="9" id="KW-1185">Reference proteome</keyword>
<dbReference type="InterPro" id="IPR001584">
    <property type="entry name" value="Integrase_cat-core"/>
</dbReference>
<feature type="domain" description="Integrase catalytic" evidence="7">
    <location>
        <begin position="157"/>
        <end position="319"/>
    </location>
</feature>
<dbReference type="InterPro" id="IPR036397">
    <property type="entry name" value="RNaseH_sf"/>
</dbReference>
<evidence type="ECO:0000256" key="3">
    <source>
        <dbReference type="ARBA" id="ARBA00022578"/>
    </source>
</evidence>
<organism evidence="8 9">
    <name type="scientific">Oceaniferula flava</name>
    <dbReference type="NCBI Taxonomy" id="2800421"/>
    <lineage>
        <taxon>Bacteria</taxon>
        <taxon>Pseudomonadati</taxon>
        <taxon>Verrucomicrobiota</taxon>
        <taxon>Verrucomicrobiia</taxon>
        <taxon>Verrucomicrobiales</taxon>
        <taxon>Verrucomicrobiaceae</taxon>
        <taxon>Oceaniferula</taxon>
    </lineage>
</organism>
<dbReference type="Pfam" id="PF13936">
    <property type="entry name" value="HTH_38"/>
    <property type="match status" value="1"/>
</dbReference>
<reference evidence="8" key="1">
    <citation type="submission" date="2021-01" db="EMBL/GenBank/DDBJ databases">
        <title>Modified the classification status of verrucomicrobia.</title>
        <authorList>
            <person name="Feng X."/>
        </authorList>
    </citation>
    <scope>NUCLEOTIDE SEQUENCE</scope>
    <source>
        <strain evidence="8">5K15</strain>
    </source>
</reference>
<comment type="caution">
    <text evidence="8">The sequence shown here is derived from an EMBL/GenBank/DDBJ whole genome shotgun (WGS) entry which is preliminary data.</text>
</comment>
<dbReference type="GO" id="GO:0003677">
    <property type="term" value="F:DNA binding"/>
    <property type="evidence" value="ECO:0007669"/>
    <property type="project" value="UniProtKB-KW"/>
</dbReference>
<dbReference type="Gene3D" id="1.10.10.60">
    <property type="entry name" value="Homeodomain-like"/>
    <property type="match status" value="1"/>
</dbReference>
<dbReference type="InterPro" id="IPR053392">
    <property type="entry name" value="Transposase_IS30-like"/>
</dbReference>
<dbReference type="InterPro" id="IPR001598">
    <property type="entry name" value="Transposase_IS30_CS"/>
</dbReference>
<evidence type="ECO:0000256" key="6">
    <source>
        <dbReference type="SAM" id="MobiDB-lite"/>
    </source>
</evidence>
<accession>A0AAE2SCQ0</accession>
<evidence type="ECO:0000259" key="7">
    <source>
        <dbReference type="PROSITE" id="PS50994"/>
    </source>
</evidence>
<dbReference type="PANTHER" id="PTHR10948">
    <property type="entry name" value="TRANSPOSASE"/>
    <property type="match status" value="1"/>
</dbReference>
<keyword evidence="3" id="KW-0815">Transposition</keyword>
<dbReference type="InterPro" id="IPR025246">
    <property type="entry name" value="IS30-like_HTH"/>
</dbReference>